<evidence type="ECO:0000256" key="3">
    <source>
        <dbReference type="ARBA" id="ARBA00022630"/>
    </source>
</evidence>
<reference evidence="7 8" key="1">
    <citation type="submission" date="2011-10" db="EMBL/GenBank/DDBJ databases">
        <title>Metabolic and evolutionary patterns in the extreme acidophile Ferroplasma acidiphilum.</title>
        <authorList>
            <person name="Golyshina O.V."/>
            <person name="Kozyavkin S.A."/>
            <person name="Tatusov R.L."/>
            <person name="Slesarev A.I."/>
            <person name="Golyshin P.N."/>
        </authorList>
    </citation>
    <scope>NUCLEOTIDE SEQUENCE [LARGE SCALE GENOMIC DNA]</scope>
    <source>
        <strain evidence="8">Y</strain>
    </source>
</reference>
<dbReference type="PANTHER" id="PTHR42913">
    <property type="entry name" value="APOPTOSIS-INDUCING FACTOR 1"/>
    <property type="match status" value="1"/>
</dbReference>
<dbReference type="GO" id="GO:0003955">
    <property type="term" value="F:NAD(P)H dehydrogenase (quinone) activity"/>
    <property type="evidence" value="ECO:0007669"/>
    <property type="project" value="TreeGrafter"/>
</dbReference>
<dbReference type="OrthoDB" id="38899at2157"/>
<evidence type="ECO:0000313" key="8">
    <source>
        <dbReference type="Proteomes" id="UP000192050"/>
    </source>
</evidence>
<dbReference type="PRINTS" id="PR00368">
    <property type="entry name" value="FADPNR"/>
</dbReference>
<evidence type="ECO:0000256" key="2">
    <source>
        <dbReference type="ARBA" id="ARBA00005272"/>
    </source>
</evidence>
<dbReference type="KEGG" id="fai:FAD_0333"/>
<dbReference type="SUPFAM" id="SSF51905">
    <property type="entry name" value="FAD/NAD(P)-binding domain"/>
    <property type="match status" value="1"/>
</dbReference>
<dbReference type="EMBL" id="CP015363">
    <property type="protein sequence ID" value="ARD84255.1"/>
    <property type="molecule type" value="Genomic_DNA"/>
</dbReference>
<proteinExistence type="inferred from homology"/>
<keyword evidence="8" id="KW-1185">Reference proteome</keyword>
<dbReference type="PANTHER" id="PTHR42913:SF3">
    <property type="entry name" value="64 KDA MITOCHONDRIAL NADH DEHYDROGENASE (EUROFUNG)"/>
    <property type="match status" value="1"/>
</dbReference>
<name>A0A1V0N2C9_9ARCH</name>
<evidence type="ECO:0000259" key="6">
    <source>
        <dbReference type="Pfam" id="PF07992"/>
    </source>
</evidence>
<dbReference type="Gene3D" id="3.50.50.100">
    <property type="match status" value="1"/>
</dbReference>
<keyword evidence="4" id="KW-0274">FAD</keyword>
<evidence type="ECO:0000313" key="7">
    <source>
        <dbReference type="EMBL" id="ARD84255.1"/>
    </source>
</evidence>
<comment type="similarity">
    <text evidence="2">Belongs to the NADH dehydrogenase family.</text>
</comment>
<evidence type="ECO:0000256" key="5">
    <source>
        <dbReference type="ARBA" id="ARBA00023002"/>
    </source>
</evidence>
<dbReference type="STRING" id="74969.FAD_0333"/>
<dbReference type="RefSeq" id="WP_009887352.1">
    <property type="nucleotide sequence ID" value="NZ_CP015363.1"/>
</dbReference>
<dbReference type="GO" id="GO:0019646">
    <property type="term" value="P:aerobic electron transport chain"/>
    <property type="evidence" value="ECO:0007669"/>
    <property type="project" value="TreeGrafter"/>
</dbReference>
<accession>A0A1V0N2C9</accession>
<evidence type="ECO:0000256" key="4">
    <source>
        <dbReference type="ARBA" id="ARBA00022827"/>
    </source>
</evidence>
<dbReference type="Pfam" id="PF07992">
    <property type="entry name" value="Pyr_redox_2"/>
    <property type="match status" value="1"/>
</dbReference>
<sequence>MAGKIIVIGGGIAGISAKLRNRKSKLMDENPFMIMAPRIIDTLRGKSVDFPRIKRNLDYTGKATGIDLEEKTVNINGKNIAYEKLVIATGHSQKYDFINGSKYIHGFSGLEDALYLRNQLVNRKKIVIIGGGYLGVEVAGAMQNASITILEAGNRILAGLPLKFSDYATQLLEKNGVNIELGNPVDEVKKDCVVSGTKKFNSDITLFAGGFTGNLPEMKQELKTKNSRIVVNSFLQSVDYPDVYAAGDSMLVDNGGFIPMSAIIARSSGITAMENAMGGTKPFVPNNFANIIRVGDQYFGTIGNIFVHGSIAHIIKEAAVALSINHAREV</sequence>
<dbReference type="InterPro" id="IPR036188">
    <property type="entry name" value="FAD/NAD-bd_sf"/>
</dbReference>
<feature type="domain" description="FAD/NAD(P)-binding" evidence="6">
    <location>
        <begin position="4"/>
        <end position="269"/>
    </location>
</feature>
<dbReference type="GeneID" id="31675842"/>
<organism evidence="7 8">
    <name type="scientific">Ferroplasma acidiphilum</name>
    <dbReference type="NCBI Taxonomy" id="74969"/>
    <lineage>
        <taxon>Archaea</taxon>
        <taxon>Methanobacteriati</taxon>
        <taxon>Thermoplasmatota</taxon>
        <taxon>Thermoplasmata</taxon>
        <taxon>Thermoplasmatales</taxon>
        <taxon>Ferroplasmaceae</taxon>
        <taxon>Ferroplasma</taxon>
    </lineage>
</organism>
<dbReference type="GeneID" id="16025499"/>
<evidence type="ECO:0000256" key="1">
    <source>
        <dbReference type="ARBA" id="ARBA00001974"/>
    </source>
</evidence>
<comment type="cofactor">
    <cofactor evidence="1">
        <name>FAD</name>
        <dbReference type="ChEBI" id="CHEBI:57692"/>
    </cofactor>
</comment>
<gene>
    <name evidence="7" type="ORF">FAD_0333</name>
</gene>
<dbReference type="InterPro" id="IPR023753">
    <property type="entry name" value="FAD/NAD-binding_dom"/>
</dbReference>
<keyword evidence="5" id="KW-0560">Oxidoreductase</keyword>
<dbReference type="InterPro" id="IPR051169">
    <property type="entry name" value="NADH-Q_oxidoreductase"/>
</dbReference>
<keyword evidence="3" id="KW-0285">Flavoprotein</keyword>
<dbReference type="Proteomes" id="UP000192050">
    <property type="component" value="Chromosome"/>
</dbReference>
<dbReference type="AlphaFoldDB" id="A0A1V0N2C9"/>
<protein>
    <submittedName>
        <fullName evidence="7">Putative NADH dehydrogenase</fullName>
    </submittedName>
</protein>